<keyword evidence="2" id="KW-0238">DNA-binding</keyword>
<evidence type="ECO:0000256" key="1">
    <source>
        <dbReference type="ARBA" id="ARBA00023015"/>
    </source>
</evidence>
<evidence type="ECO:0000313" key="6">
    <source>
        <dbReference type="EMBL" id="MBM9475641.1"/>
    </source>
</evidence>
<name>A0A938YDF7_9ACTN</name>
<dbReference type="Proteomes" id="UP000663801">
    <property type="component" value="Unassembled WGS sequence"/>
</dbReference>
<protein>
    <submittedName>
        <fullName evidence="6">Helix-turn-helix transcriptional regulator</fullName>
    </submittedName>
</protein>
<dbReference type="RefSeq" id="WP_205255745.1">
    <property type="nucleotide sequence ID" value="NZ_BAAAPV010000002.1"/>
</dbReference>
<proteinExistence type="predicted"/>
<reference evidence="6" key="1">
    <citation type="submission" date="2021-01" db="EMBL/GenBank/DDBJ databases">
        <title>KCTC 19127 draft genome.</title>
        <authorList>
            <person name="An D."/>
        </authorList>
    </citation>
    <scope>NUCLEOTIDE SEQUENCE</scope>
    <source>
        <strain evidence="6">KCTC 19127</strain>
    </source>
</reference>
<dbReference type="InterPro" id="IPR002577">
    <property type="entry name" value="HTH_HxlR"/>
</dbReference>
<dbReference type="PANTHER" id="PTHR33204:SF37">
    <property type="entry name" value="HTH-TYPE TRANSCRIPTIONAL REGULATOR YODB"/>
    <property type="match status" value="1"/>
</dbReference>
<comment type="caution">
    <text evidence="6">The sequence shown here is derived from an EMBL/GenBank/DDBJ whole genome shotgun (WGS) entry which is preliminary data.</text>
</comment>
<gene>
    <name evidence="6" type="ORF">JL107_04190</name>
</gene>
<dbReference type="Gene3D" id="1.10.10.10">
    <property type="entry name" value="Winged helix-like DNA-binding domain superfamily/Winged helix DNA-binding domain"/>
    <property type="match status" value="1"/>
</dbReference>
<feature type="domain" description="HTH hxlR-type" evidence="5">
    <location>
        <begin position="37"/>
        <end position="135"/>
    </location>
</feature>
<feature type="compositionally biased region" description="Polar residues" evidence="4">
    <location>
        <begin position="1"/>
        <end position="13"/>
    </location>
</feature>
<accession>A0A938YDF7</accession>
<evidence type="ECO:0000256" key="4">
    <source>
        <dbReference type="SAM" id="MobiDB-lite"/>
    </source>
</evidence>
<dbReference type="EMBL" id="JAERWL010000005">
    <property type="protein sequence ID" value="MBM9475641.1"/>
    <property type="molecule type" value="Genomic_DNA"/>
</dbReference>
<sequence>MTSTADRSGSDGATPQREHEAVDPATDLAVTVFARACASRGALEDIGTKWGFLALLALGEGDYRFNALRRRVDGVSEKMLAQTLQTLERDGMVVRDVVTTIPPRVQYSLTPLGVRVAGRIADLTALLEDAVPEIVAAQDRFDHRS</sequence>
<dbReference type="AlphaFoldDB" id="A0A938YDF7"/>
<keyword evidence="7" id="KW-1185">Reference proteome</keyword>
<keyword evidence="3" id="KW-0804">Transcription</keyword>
<evidence type="ECO:0000259" key="5">
    <source>
        <dbReference type="PROSITE" id="PS51118"/>
    </source>
</evidence>
<dbReference type="InterPro" id="IPR036390">
    <property type="entry name" value="WH_DNA-bd_sf"/>
</dbReference>
<dbReference type="SUPFAM" id="SSF46785">
    <property type="entry name" value="Winged helix' DNA-binding domain"/>
    <property type="match status" value="1"/>
</dbReference>
<dbReference type="GO" id="GO:0003677">
    <property type="term" value="F:DNA binding"/>
    <property type="evidence" value="ECO:0007669"/>
    <property type="project" value="UniProtKB-KW"/>
</dbReference>
<organism evidence="6 7">
    <name type="scientific">Nakamurella flavida</name>
    <dbReference type="NCBI Taxonomy" id="363630"/>
    <lineage>
        <taxon>Bacteria</taxon>
        <taxon>Bacillati</taxon>
        <taxon>Actinomycetota</taxon>
        <taxon>Actinomycetes</taxon>
        <taxon>Nakamurellales</taxon>
        <taxon>Nakamurellaceae</taxon>
        <taxon>Nakamurella</taxon>
    </lineage>
</organism>
<evidence type="ECO:0000256" key="2">
    <source>
        <dbReference type="ARBA" id="ARBA00023125"/>
    </source>
</evidence>
<evidence type="ECO:0000256" key="3">
    <source>
        <dbReference type="ARBA" id="ARBA00023163"/>
    </source>
</evidence>
<dbReference type="InterPro" id="IPR036388">
    <property type="entry name" value="WH-like_DNA-bd_sf"/>
</dbReference>
<feature type="region of interest" description="Disordered" evidence="4">
    <location>
        <begin position="1"/>
        <end position="22"/>
    </location>
</feature>
<keyword evidence="1" id="KW-0805">Transcription regulation</keyword>
<evidence type="ECO:0000313" key="7">
    <source>
        <dbReference type="Proteomes" id="UP000663801"/>
    </source>
</evidence>
<dbReference type="PROSITE" id="PS51118">
    <property type="entry name" value="HTH_HXLR"/>
    <property type="match status" value="1"/>
</dbReference>
<dbReference type="PANTHER" id="PTHR33204">
    <property type="entry name" value="TRANSCRIPTIONAL REGULATOR, MARR FAMILY"/>
    <property type="match status" value="1"/>
</dbReference>
<dbReference type="Pfam" id="PF01638">
    <property type="entry name" value="HxlR"/>
    <property type="match status" value="1"/>
</dbReference>